<evidence type="ECO:0000256" key="1">
    <source>
        <dbReference type="ARBA" id="ARBA00010541"/>
    </source>
</evidence>
<dbReference type="Pfam" id="PF13365">
    <property type="entry name" value="Trypsin_2"/>
    <property type="match status" value="1"/>
</dbReference>
<comment type="similarity">
    <text evidence="1">Belongs to the peptidase S1C family.</text>
</comment>
<accession>A0ABW5NM47</accession>
<dbReference type="SUPFAM" id="SSF50494">
    <property type="entry name" value="Trypsin-like serine proteases"/>
    <property type="match status" value="1"/>
</dbReference>
<evidence type="ECO:0000256" key="2">
    <source>
        <dbReference type="ARBA" id="ARBA00022670"/>
    </source>
</evidence>
<dbReference type="InterPro" id="IPR009003">
    <property type="entry name" value="Peptidase_S1_PA"/>
</dbReference>
<keyword evidence="4" id="KW-1133">Transmembrane helix</keyword>
<keyword evidence="2 5" id="KW-0645">Protease</keyword>
<protein>
    <submittedName>
        <fullName evidence="5">S1C family serine protease</fullName>
        <ecNumber evidence="5">3.4.21.-</ecNumber>
    </submittedName>
</protein>
<keyword evidence="6" id="KW-1185">Reference proteome</keyword>
<keyword evidence="4" id="KW-0472">Membrane</keyword>
<sequence length="359" mass="40530">MSKWSLQEFLEQADKYLSNELTQEERASFDAFRRENPLFEEKFVEHQKFVEQMQLHSRRADFKRSLDQVFEHEYRSPGIVKKMWNVLRINGVAAAVVAVISSLATLYSTGYFSTIKKTTSDYSALRREVNNVKRNVNAQHTAIKKINNNQNEQPTIHYGATGFLLNKNGYVVTNYHVVNDADSVHLQNRQGNSYKADIIYKDMEKDLAILHISDGEFKPNKNIPYSFRSQDLDLGDDIFTIGYPRDEAVYGEGYLSSSTGYAGDTLAYQISIPLNPGNSGGPVFDHYGNIIGIISGKQKGIDGAGFAIKTEALMNALKDIPADVLKGDVSLNDKNSMSAMSRTEQIKKVQDYIYIVKVY</sequence>
<dbReference type="EMBL" id="JBHUMA010000007">
    <property type="protein sequence ID" value="MFD2599965.1"/>
    <property type="molecule type" value="Genomic_DNA"/>
</dbReference>
<evidence type="ECO:0000313" key="5">
    <source>
        <dbReference type="EMBL" id="MFD2599965.1"/>
    </source>
</evidence>
<proteinExistence type="inferred from homology"/>
<dbReference type="Gene3D" id="2.40.10.10">
    <property type="entry name" value="Trypsin-like serine proteases"/>
    <property type="match status" value="2"/>
</dbReference>
<dbReference type="RefSeq" id="WP_380870104.1">
    <property type="nucleotide sequence ID" value="NZ_JBHUMA010000007.1"/>
</dbReference>
<evidence type="ECO:0000313" key="6">
    <source>
        <dbReference type="Proteomes" id="UP001597393"/>
    </source>
</evidence>
<dbReference type="GO" id="GO:0008233">
    <property type="term" value="F:peptidase activity"/>
    <property type="evidence" value="ECO:0007669"/>
    <property type="project" value="UniProtKB-KW"/>
</dbReference>
<feature type="transmembrane region" description="Helical" evidence="4">
    <location>
        <begin position="91"/>
        <end position="112"/>
    </location>
</feature>
<keyword evidence="4" id="KW-0812">Transmembrane</keyword>
<dbReference type="InterPro" id="IPR001940">
    <property type="entry name" value="Peptidase_S1C"/>
</dbReference>
<evidence type="ECO:0000256" key="4">
    <source>
        <dbReference type="SAM" id="Phobius"/>
    </source>
</evidence>
<dbReference type="GO" id="GO:0006508">
    <property type="term" value="P:proteolysis"/>
    <property type="evidence" value="ECO:0007669"/>
    <property type="project" value="UniProtKB-KW"/>
</dbReference>
<dbReference type="PANTHER" id="PTHR43343">
    <property type="entry name" value="PEPTIDASE S12"/>
    <property type="match status" value="1"/>
</dbReference>
<evidence type="ECO:0000256" key="3">
    <source>
        <dbReference type="ARBA" id="ARBA00022801"/>
    </source>
</evidence>
<dbReference type="Proteomes" id="UP001597393">
    <property type="component" value="Unassembled WGS sequence"/>
</dbReference>
<dbReference type="EC" id="3.4.21.-" evidence="5"/>
<comment type="caution">
    <text evidence="5">The sequence shown here is derived from an EMBL/GenBank/DDBJ whole genome shotgun (WGS) entry which is preliminary data.</text>
</comment>
<gene>
    <name evidence="5" type="ORF">ACFSQ3_13500</name>
</gene>
<organism evidence="5 6">
    <name type="scientific">Sphingobacterium corticis</name>
    <dbReference type="NCBI Taxonomy" id="1812823"/>
    <lineage>
        <taxon>Bacteria</taxon>
        <taxon>Pseudomonadati</taxon>
        <taxon>Bacteroidota</taxon>
        <taxon>Sphingobacteriia</taxon>
        <taxon>Sphingobacteriales</taxon>
        <taxon>Sphingobacteriaceae</taxon>
        <taxon>Sphingobacterium</taxon>
    </lineage>
</organism>
<dbReference type="InterPro" id="IPR043504">
    <property type="entry name" value="Peptidase_S1_PA_chymotrypsin"/>
</dbReference>
<dbReference type="PRINTS" id="PR00834">
    <property type="entry name" value="PROTEASES2C"/>
</dbReference>
<dbReference type="InterPro" id="IPR051201">
    <property type="entry name" value="Chloro_Bact_Ser_Proteases"/>
</dbReference>
<dbReference type="PANTHER" id="PTHR43343:SF3">
    <property type="entry name" value="PROTEASE DO-LIKE 8, CHLOROPLASTIC"/>
    <property type="match status" value="1"/>
</dbReference>
<reference evidence="6" key="1">
    <citation type="journal article" date="2019" name="Int. J. Syst. Evol. Microbiol.">
        <title>The Global Catalogue of Microorganisms (GCM) 10K type strain sequencing project: providing services to taxonomists for standard genome sequencing and annotation.</title>
        <authorList>
            <consortium name="The Broad Institute Genomics Platform"/>
            <consortium name="The Broad Institute Genome Sequencing Center for Infectious Disease"/>
            <person name="Wu L."/>
            <person name="Ma J."/>
        </authorList>
    </citation>
    <scope>NUCLEOTIDE SEQUENCE [LARGE SCALE GENOMIC DNA]</scope>
    <source>
        <strain evidence="6">KCTC 42248</strain>
    </source>
</reference>
<keyword evidence="3 5" id="KW-0378">Hydrolase</keyword>
<name>A0ABW5NM47_9SPHI</name>